<dbReference type="EMBL" id="CP060714">
    <property type="protein sequence ID" value="QNN55515.1"/>
    <property type="molecule type" value="Genomic_DNA"/>
</dbReference>
<dbReference type="SUPFAM" id="SSF103473">
    <property type="entry name" value="MFS general substrate transporter"/>
    <property type="match status" value="1"/>
</dbReference>
<evidence type="ECO:0000256" key="4">
    <source>
        <dbReference type="ARBA" id="ARBA00022989"/>
    </source>
</evidence>
<evidence type="ECO:0000313" key="9">
    <source>
        <dbReference type="Proteomes" id="UP000515811"/>
    </source>
</evidence>
<dbReference type="InterPro" id="IPR036259">
    <property type="entry name" value="MFS_trans_sf"/>
</dbReference>
<dbReference type="PROSITE" id="PS50850">
    <property type="entry name" value="MFS"/>
    <property type="match status" value="1"/>
</dbReference>
<dbReference type="PANTHER" id="PTHR42718">
    <property type="entry name" value="MAJOR FACILITATOR SUPERFAMILY MULTIDRUG TRANSPORTER MFSC"/>
    <property type="match status" value="1"/>
</dbReference>
<feature type="transmembrane region" description="Helical" evidence="6">
    <location>
        <begin position="284"/>
        <end position="309"/>
    </location>
</feature>
<gene>
    <name evidence="8" type="ORF">H9K76_12665</name>
</gene>
<keyword evidence="2" id="KW-0813">Transport</keyword>
<dbReference type="Gene3D" id="1.20.1720.10">
    <property type="entry name" value="Multidrug resistance protein D"/>
    <property type="match status" value="1"/>
</dbReference>
<feature type="transmembrane region" description="Helical" evidence="6">
    <location>
        <begin position="321"/>
        <end position="339"/>
    </location>
</feature>
<feature type="transmembrane region" description="Helical" evidence="6">
    <location>
        <begin position="28"/>
        <end position="48"/>
    </location>
</feature>
<dbReference type="AlphaFoldDB" id="A0A7G9RIU0"/>
<evidence type="ECO:0000256" key="3">
    <source>
        <dbReference type="ARBA" id="ARBA00022692"/>
    </source>
</evidence>
<feature type="domain" description="Major facilitator superfamily (MFS) profile" evidence="7">
    <location>
        <begin position="26"/>
        <end position="472"/>
    </location>
</feature>
<proteinExistence type="predicted"/>
<keyword evidence="9" id="KW-1185">Reference proteome</keyword>
<feature type="transmembrane region" description="Helical" evidence="6">
    <location>
        <begin position="178"/>
        <end position="195"/>
    </location>
</feature>
<dbReference type="KEGG" id="drg:H9K76_12665"/>
<dbReference type="GO" id="GO:0016020">
    <property type="term" value="C:membrane"/>
    <property type="evidence" value="ECO:0007669"/>
    <property type="project" value="UniProtKB-SubCell"/>
</dbReference>
<sequence>MTDAARMDAAVPVEADGLPMPQRRYSMLVIILGIALSVLDSSIVNLALPDIGRELQVSAAQAVWVVNAYQLATLVLLLPLAALGDKLGYRRVYLVGMALFALASVGAMLARSIETLIFARALQGLGAAGVMSVNAALVRLTYPRAGLGRGMALNSVVVATSSMAGPSIAAAILSVASWPWLFAINLPLGLFVFWLGKRALPSNPPAETAGPRFSVLDVILNVAMFTLLFLGGEQLGVRTGSEHNSPMLGAVFLMAGVIVGALYVRRQWNLTAPMFPVDLLRIPVFRLSMGASIGAFCAQMLGFLAMPYLLLEVLGYGHLKAGLLITAWPLATVVAAPIAGRLIGRFHDGMLGGIGMAMFALGLLSLGLLPSQPADWNVAWRMALCGAGFGLFQSPNNHTIVTSAPLNRSGAASGMLGSARLTGQTLGAVLLAAIFALWPAHDGFSERVALCLGAFSAVLSGICSTLRIQRGIKRDGAAGH</sequence>
<feature type="transmembrane region" description="Helical" evidence="6">
    <location>
        <begin position="421"/>
        <end position="441"/>
    </location>
</feature>
<reference evidence="8 9" key="1">
    <citation type="submission" date="2020-08" db="EMBL/GenBank/DDBJ databases">
        <title>Genome sequence of Diaphorobacter ruginosibacter DSM 27467T.</title>
        <authorList>
            <person name="Hyun D.-W."/>
            <person name="Bae J.-W."/>
        </authorList>
    </citation>
    <scope>NUCLEOTIDE SEQUENCE [LARGE SCALE GENOMIC DNA]</scope>
    <source>
        <strain evidence="8 9">DSM 27467</strain>
    </source>
</reference>
<evidence type="ECO:0000313" key="8">
    <source>
        <dbReference type="EMBL" id="QNN55515.1"/>
    </source>
</evidence>
<dbReference type="InterPro" id="IPR011701">
    <property type="entry name" value="MFS"/>
</dbReference>
<dbReference type="CDD" id="cd17321">
    <property type="entry name" value="MFS_MMR_MDR_like"/>
    <property type="match status" value="1"/>
</dbReference>
<feature type="transmembrane region" description="Helical" evidence="6">
    <location>
        <begin position="244"/>
        <end position="264"/>
    </location>
</feature>
<evidence type="ECO:0000256" key="5">
    <source>
        <dbReference type="ARBA" id="ARBA00023136"/>
    </source>
</evidence>
<feature type="transmembrane region" description="Helical" evidence="6">
    <location>
        <begin position="351"/>
        <end position="372"/>
    </location>
</feature>
<feature type="transmembrane region" description="Helical" evidence="6">
    <location>
        <begin position="117"/>
        <end position="140"/>
    </location>
</feature>
<keyword evidence="4 6" id="KW-1133">Transmembrane helix</keyword>
<keyword evidence="5 6" id="KW-0472">Membrane</keyword>
<dbReference type="InterPro" id="IPR020846">
    <property type="entry name" value="MFS_dom"/>
</dbReference>
<feature type="transmembrane region" description="Helical" evidence="6">
    <location>
        <begin position="215"/>
        <end position="232"/>
    </location>
</feature>
<evidence type="ECO:0000259" key="7">
    <source>
        <dbReference type="PROSITE" id="PS50850"/>
    </source>
</evidence>
<evidence type="ECO:0000256" key="6">
    <source>
        <dbReference type="SAM" id="Phobius"/>
    </source>
</evidence>
<comment type="subcellular location">
    <subcellularLocation>
        <location evidence="1">Membrane</location>
        <topology evidence="1">Multi-pass membrane protein</topology>
    </subcellularLocation>
</comment>
<dbReference type="Gene3D" id="1.20.1250.20">
    <property type="entry name" value="MFS general substrate transporter like domains"/>
    <property type="match status" value="1"/>
</dbReference>
<feature type="transmembrane region" description="Helical" evidence="6">
    <location>
        <begin position="378"/>
        <end position="400"/>
    </location>
</feature>
<keyword evidence="3 6" id="KW-0812">Transmembrane</keyword>
<feature type="transmembrane region" description="Helical" evidence="6">
    <location>
        <begin position="92"/>
        <end position="111"/>
    </location>
</feature>
<feature type="transmembrane region" description="Helical" evidence="6">
    <location>
        <begin position="60"/>
        <end position="80"/>
    </location>
</feature>
<evidence type="ECO:0000256" key="1">
    <source>
        <dbReference type="ARBA" id="ARBA00004141"/>
    </source>
</evidence>
<name>A0A7G9RIU0_9BURK</name>
<feature type="transmembrane region" description="Helical" evidence="6">
    <location>
        <begin position="152"/>
        <end position="172"/>
    </location>
</feature>
<organism evidence="8 9">
    <name type="scientific">Diaphorobacter ruginosibacter</name>
    <dbReference type="NCBI Taxonomy" id="1715720"/>
    <lineage>
        <taxon>Bacteria</taxon>
        <taxon>Pseudomonadati</taxon>
        <taxon>Pseudomonadota</taxon>
        <taxon>Betaproteobacteria</taxon>
        <taxon>Burkholderiales</taxon>
        <taxon>Comamonadaceae</taxon>
        <taxon>Diaphorobacter</taxon>
    </lineage>
</organism>
<dbReference type="RefSeq" id="WP_187595788.1">
    <property type="nucleotide sequence ID" value="NZ_CP060714.1"/>
</dbReference>
<feature type="transmembrane region" description="Helical" evidence="6">
    <location>
        <begin position="447"/>
        <end position="466"/>
    </location>
</feature>
<accession>A0A7G9RIU0</accession>
<dbReference type="Pfam" id="PF07690">
    <property type="entry name" value="MFS_1"/>
    <property type="match status" value="1"/>
</dbReference>
<protein>
    <submittedName>
        <fullName evidence="8">MFS transporter</fullName>
    </submittedName>
</protein>
<dbReference type="PANTHER" id="PTHR42718:SF9">
    <property type="entry name" value="MAJOR FACILITATOR SUPERFAMILY MULTIDRUG TRANSPORTER MFSC"/>
    <property type="match status" value="1"/>
</dbReference>
<evidence type="ECO:0000256" key="2">
    <source>
        <dbReference type="ARBA" id="ARBA00022448"/>
    </source>
</evidence>
<dbReference type="Proteomes" id="UP000515811">
    <property type="component" value="Chromosome"/>
</dbReference>
<dbReference type="GO" id="GO:0022857">
    <property type="term" value="F:transmembrane transporter activity"/>
    <property type="evidence" value="ECO:0007669"/>
    <property type="project" value="InterPro"/>
</dbReference>